<dbReference type="Pfam" id="PF22484">
    <property type="entry name" value="DUF6986"/>
    <property type="match status" value="1"/>
</dbReference>
<keyword evidence="5" id="KW-1185">Reference proteome</keyword>
<keyword evidence="2" id="KW-0479">Metal-binding</keyword>
<dbReference type="EMBL" id="FNJB01000002">
    <property type="protein sequence ID" value="SDO26146.1"/>
    <property type="molecule type" value="Genomic_DNA"/>
</dbReference>
<evidence type="ECO:0000313" key="5">
    <source>
        <dbReference type="Proteomes" id="UP000199651"/>
    </source>
</evidence>
<dbReference type="Gene3D" id="3.20.20.60">
    <property type="entry name" value="Phosphoenolpyruvate-binding domains"/>
    <property type="match status" value="1"/>
</dbReference>
<gene>
    <name evidence="4" type="ORF">SAMN05192558_102397</name>
</gene>
<name>A0A1H0I418_9PSEU</name>
<dbReference type="InterPro" id="IPR015813">
    <property type="entry name" value="Pyrv/PenolPyrv_kinase-like_dom"/>
</dbReference>
<dbReference type="GO" id="GO:0016829">
    <property type="term" value="F:lyase activity"/>
    <property type="evidence" value="ECO:0007669"/>
    <property type="project" value="UniProtKB-KW"/>
</dbReference>
<protein>
    <submittedName>
        <fullName evidence="4">Citrate lyase beta subunit</fullName>
    </submittedName>
</protein>
<evidence type="ECO:0000256" key="2">
    <source>
        <dbReference type="ARBA" id="ARBA00022723"/>
    </source>
</evidence>
<dbReference type="RefSeq" id="WP_091370928.1">
    <property type="nucleotide sequence ID" value="NZ_FNDV01000008.1"/>
</dbReference>
<keyword evidence="4" id="KW-0456">Lyase</keyword>
<organism evidence="4 5">
    <name type="scientific">Actinokineospora alba</name>
    <dbReference type="NCBI Taxonomy" id="504798"/>
    <lineage>
        <taxon>Bacteria</taxon>
        <taxon>Bacillati</taxon>
        <taxon>Actinomycetota</taxon>
        <taxon>Actinomycetes</taxon>
        <taxon>Pseudonocardiales</taxon>
        <taxon>Pseudonocardiaceae</taxon>
        <taxon>Actinokineospora</taxon>
    </lineage>
</organism>
<evidence type="ECO:0000256" key="1">
    <source>
        <dbReference type="ARBA" id="ARBA00001946"/>
    </source>
</evidence>
<dbReference type="Proteomes" id="UP000199651">
    <property type="component" value="Unassembled WGS sequence"/>
</dbReference>
<dbReference type="SUPFAM" id="SSF51621">
    <property type="entry name" value="Phosphoenolpyruvate/pyruvate domain"/>
    <property type="match status" value="1"/>
</dbReference>
<accession>A0A1H0I418</accession>
<dbReference type="GO" id="GO:0006107">
    <property type="term" value="P:oxaloacetate metabolic process"/>
    <property type="evidence" value="ECO:0007669"/>
    <property type="project" value="TreeGrafter"/>
</dbReference>
<dbReference type="PANTHER" id="PTHR32308">
    <property type="entry name" value="LYASE BETA SUBUNIT, PUTATIVE (AFU_ORTHOLOGUE AFUA_4G13030)-RELATED"/>
    <property type="match status" value="1"/>
</dbReference>
<comment type="cofactor">
    <cofactor evidence="1">
        <name>Mg(2+)</name>
        <dbReference type="ChEBI" id="CHEBI:18420"/>
    </cofactor>
</comment>
<keyword evidence="3" id="KW-0460">Magnesium</keyword>
<dbReference type="STRING" id="504798.SAMN05421871_10896"/>
<dbReference type="PANTHER" id="PTHR32308:SF10">
    <property type="entry name" value="CITRATE LYASE SUBUNIT BETA"/>
    <property type="match status" value="1"/>
</dbReference>
<dbReference type="GO" id="GO:0000287">
    <property type="term" value="F:magnesium ion binding"/>
    <property type="evidence" value="ECO:0007669"/>
    <property type="project" value="TreeGrafter"/>
</dbReference>
<dbReference type="InterPro" id="IPR040442">
    <property type="entry name" value="Pyrv_kinase-like_dom_sf"/>
</dbReference>
<proteinExistence type="predicted"/>
<dbReference type="AlphaFoldDB" id="A0A1H0I418"/>
<sequence>MRTMDGSFLAVLTNRLAEVDSARARRYPGDSGGRQPVHTCYVPADQATEDLPARWGAQALAAFDEHAPDPAAMAAIIGVPAALAPTVYDRVRAKLEHEPVEDLRVDFEDGYGIRDAATEDADALAAARLIRGWGLAGVGIRMKSFDTMELTHRAVDTLDLVLTELGTPPPGFVVTFPKVTGPEQVTALVELLDLFESRLGMPEGSLRFEIQIETTQAVIDHKGRFAIPRLIGAGAGRVSGLHFGTYDYTAACGLSAADQHLAHPACDFARNAMQVGAAGTGVRLSDGSSNVLPVGDNVRHGWLTHYELVRRSLSRGFFQGWDLHPAQLVSRYCAVFTHHLETAEADGARLAAYVSRTGGSVLDEPATAAALATSLTRGIDCGALTEAEVAGFCGLSPESLTALAQRRL</sequence>
<evidence type="ECO:0000256" key="3">
    <source>
        <dbReference type="ARBA" id="ARBA00022842"/>
    </source>
</evidence>
<reference evidence="5" key="1">
    <citation type="submission" date="2016-10" db="EMBL/GenBank/DDBJ databases">
        <authorList>
            <person name="Varghese N."/>
            <person name="Submissions S."/>
        </authorList>
    </citation>
    <scope>NUCLEOTIDE SEQUENCE [LARGE SCALE GENOMIC DNA]</scope>
    <source>
        <strain evidence="5">IBRC-M 10655</strain>
    </source>
</reference>
<evidence type="ECO:0000313" key="4">
    <source>
        <dbReference type="EMBL" id="SDO26146.1"/>
    </source>
</evidence>
<dbReference type="InterPro" id="IPR054255">
    <property type="entry name" value="DUF6986"/>
</dbReference>